<evidence type="ECO:0000256" key="1">
    <source>
        <dbReference type="ARBA" id="ARBA00004370"/>
    </source>
</evidence>
<evidence type="ECO:0000256" key="3">
    <source>
        <dbReference type="ARBA" id="ARBA00022692"/>
    </source>
</evidence>
<name>H2AWN4_KAZAF</name>
<dbReference type="InParanoid" id="H2AWN4"/>
<gene>
    <name evidence="8" type="primary">KAFR0F01870</name>
    <name evidence="8" type="ORF">KAFR_0F01870</name>
</gene>
<comment type="subcellular location">
    <subcellularLocation>
        <location evidence="1">Membrane</location>
    </subcellularLocation>
</comment>
<dbReference type="InterPro" id="IPR000612">
    <property type="entry name" value="PMP3"/>
</dbReference>
<dbReference type="GeneID" id="13884511"/>
<dbReference type="STRING" id="1071382.H2AWN4"/>
<evidence type="ECO:0000256" key="2">
    <source>
        <dbReference type="ARBA" id="ARBA00009530"/>
    </source>
</evidence>
<dbReference type="eggNOG" id="KOG1773">
    <property type="taxonomic scope" value="Eukaryota"/>
</dbReference>
<dbReference type="AlphaFoldDB" id="H2AWN4"/>
<dbReference type="EMBL" id="HE650826">
    <property type="protein sequence ID" value="CCF58784.1"/>
    <property type="molecule type" value="Genomic_DNA"/>
</dbReference>
<dbReference type="Proteomes" id="UP000005220">
    <property type="component" value="Chromosome 6"/>
</dbReference>
<dbReference type="RefSeq" id="XP_003957919.1">
    <property type="nucleotide sequence ID" value="XM_003957870.1"/>
</dbReference>
<feature type="region of interest" description="Disordered" evidence="6">
    <location>
        <begin position="68"/>
        <end position="92"/>
    </location>
</feature>
<protein>
    <submittedName>
        <fullName evidence="8">Uncharacterized protein</fullName>
    </submittedName>
</protein>
<dbReference type="Pfam" id="PF01679">
    <property type="entry name" value="Pmp3"/>
    <property type="match status" value="1"/>
</dbReference>
<evidence type="ECO:0000256" key="6">
    <source>
        <dbReference type="SAM" id="MobiDB-lite"/>
    </source>
</evidence>
<keyword evidence="5 7" id="KW-0472">Membrane</keyword>
<dbReference type="FunCoup" id="H2AWN4">
    <property type="interactions" value="111"/>
</dbReference>
<dbReference type="KEGG" id="kaf:KAFR_0F01870"/>
<dbReference type="HOGENOM" id="CLU_107649_0_1_1"/>
<keyword evidence="4 7" id="KW-1133">Transmembrane helix</keyword>
<evidence type="ECO:0000313" key="8">
    <source>
        <dbReference type="EMBL" id="CCF58784.1"/>
    </source>
</evidence>
<evidence type="ECO:0000256" key="7">
    <source>
        <dbReference type="SAM" id="Phobius"/>
    </source>
</evidence>
<keyword evidence="9" id="KW-1185">Reference proteome</keyword>
<proteinExistence type="inferred from homology"/>
<keyword evidence="3 7" id="KW-0812">Transmembrane</keyword>
<feature type="transmembrane region" description="Helical" evidence="7">
    <location>
        <begin position="40"/>
        <end position="62"/>
    </location>
</feature>
<organism evidence="8 9">
    <name type="scientific">Kazachstania africana (strain ATCC 22294 / BCRC 22015 / CBS 2517 / CECT 1963 / NBRC 1671 / NRRL Y-8276)</name>
    <name type="common">Yeast</name>
    <name type="synonym">Kluyveromyces africanus</name>
    <dbReference type="NCBI Taxonomy" id="1071382"/>
    <lineage>
        <taxon>Eukaryota</taxon>
        <taxon>Fungi</taxon>
        <taxon>Dikarya</taxon>
        <taxon>Ascomycota</taxon>
        <taxon>Saccharomycotina</taxon>
        <taxon>Saccharomycetes</taxon>
        <taxon>Saccharomycetales</taxon>
        <taxon>Saccharomycetaceae</taxon>
        <taxon>Kazachstania</taxon>
    </lineage>
</organism>
<comment type="similarity">
    <text evidence="2">Belongs to the UPF0057 (PMP3) family.</text>
</comment>
<dbReference type="GO" id="GO:0016020">
    <property type="term" value="C:membrane"/>
    <property type="evidence" value="ECO:0007669"/>
    <property type="project" value="UniProtKB-SubCell"/>
</dbReference>
<dbReference type="OrthoDB" id="2802411at2759"/>
<reference evidence="8 9" key="1">
    <citation type="journal article" date="2011" name="Proc. Natl. Acad. Sci. U.S.A.">
        <title>Evolutionary erosion of yeast sex chromosomes by mating-type switching accidents.</title>
        <authorList>
            <person name="Gordon J.L."/>
            <person name="Armisen D."/>
            <person name="Proux-Wera E."/>
            <person name="Oheigeartaigh S.S."/>
            <person name="Byrne K.P."/>
            <person name="Wolfe K.H."/>
        </authorList>
    </citation>
    <scope>NUCLEOTIDE SEQUENCE [LARGE SCALE GENOMIC DNA]</scope>
    <source>
        <strain evidence="9">ATCC 22294 / BCRC 22015 / CBS 2517 / CECT 1963 / NBRC 1671 / NRRL Y-8276</strain>
    </source>
</reference>
<evidence type="ECO:0000313" key="9">
    <source>
        <dbReference type="Proteomes" id="UP000005220"/>
    </source>
</evidence>
<evidence type="ECO:0000256" key="5">
    <source>
        <dbReference type="ARBA" id="ARBA00023136"/>
    </source>
</evidence>
<sequence length="121" mass="13577">MSGNKKFSVNKDDLWLGLLGVFIAPAPVIARKGFFSRDTLLSVILFLVFFFPAIIHAFYVIYETSKERELENRSDSEDAVPLTNGDFNVDLESNANDALPEYNEVVDSSKIADISDNKIQK</sequence>
<evidence type="ECO:0000256" key="4">
    <source>
        <dbReference type="ARBA" id="ARBA00022989"/>
    </source>
</evidence>
<accession>H2AWN4</accession>